<dbReference type="GO" id="GO:0015074">
    <property type="term" value="P:DNA integration"/>
    <property type="evidence" value="ECO:0007669"/>
    <property type="project" value="InterPro"/>
</dbReference>
<evidence type="ECO:0000259" key="1">
    <source>
        <dbReference type="PROSITE" id="PS50994"/>
    </source>
</evidence>
<dbReference type="Pfam" id="PF13683">
    <property type="entry name" value="rve_3"/>
    <property type="match status" value="1"/>
</dbReference>
<name>A0A484S5N5_9ZZZZ</name>
<sequence length="112" mass="12990">MSLHGSPLFMRSDNGPEFVSHAILEWIAHSGIATVLNDPGKPWQNGTDESFNGKFRDECLSIEWFRSRREAAVLIEAWRVHYNEMRPHSSLQYLTPVEFKQQPRHILQPAVF</sequence>
<accession>A0A484S5N5</accession>
<gene>
    <name evidence="2" type="ORF">ANT2_4616</name>
    <name evidence="3" type="ORF">ANT3_4554</name>
</gene>
<dbReference type="EMBL" id="CAADID010000002">
    <property type="protein sequence ID" value="VFR57934.1"/>
    <property type="molecule type" value="Genomic_DNA"/>
</dbReference>
<feature type="domain" description="Integrase catalytic" evidence="1">
    <location>
        <begin position="1"/>
        <end position="104"/>
    </location>
</feature>
<dbReference type="Gene3D" id="3.30.420.10">
    <property type="entry name" value="Ribonuclease H-like superfamily/Ribonuclease H"/>
    <property type="match status" value="1"/>
</dbReference>
<reference evidence="3" key="1">
    <citation type="submission" date="2019-03" db="EMBL/GenBank/DDBJ databases">
        <authorList>
            <person name="Danneels B."/>
        </authorList>
    </citation>
    <scope>NUCLEOTIDE SEQUENCE</scope>
</reference>
<dbReference type="SUPFAM" id="SSF53098">
    <property type="entry name" value="Ribonuclease H-like"/>
    <property type="match status" value="1"/>
</dbReference>
<dbReference type="EMBL" id="CAADIG010000010">
    <property type="protein sequence ID" value="VFR40088.1"/>
    <property type="molecule type" value="Genomic_DNA"/>
</dbReference>
<dbReference type="AlphaFoldDB" id="A0A484S5N5"/>
<organism evidence="3">
    <name type="scientific">plant metagenome</name>
    <dbReference type="NCBI Taxonomy" id="1297885"/>
    <lineage>
        <taxon>unclassified sequences</taxon>
        <taxon>metagenomes</taxon>
        <taxon>organismal metagenomes</taxon>
    </lineage>
</organism>
<dbReference type="PROSITE" id="PS50994">
    <property type="entry name" value="INTEGRASE"/>
    <property type="match status" value="1"/>
</dbReference>
<dbReference type="InterPro" id="IPR001584">
    <property type="entry name" value="Integrase_cat-core"/>
</dbReference>
<protein>
    <submittedName>
        <fullName evidence="3">Mobile element protein</fullName>
    </submittedName>
</protein>
<proteinExistence type="predicted"/>
<dbReference type="InterPro" id="IPR012337">
    <property type="entry name" value="RNaseH-like_sf"/>
</dbReference>
<dbReference type="GO" id="GO:0003676">
    <property type="term" value="F:nucleic acid binding"/>
    <property type="evidence" value="ECO:0007669"/>
    <property type="project" value="InterPro"/>
</dbReference>
<evidence type="ECO:0000313" key="2">
    <source>
        <dbReference type="EMBL" id="VFR40088.1"/>
    </source>
</evidence>
<evidence type="ECO:0000313" key="3">
    <source>
        <dbReference type="EMBL" id="VFR57934.1"/>
    </source>
</evidence>
<dbReference type="PANTHER" id="PTHR47515:SF1">
    <property type="entry name" value="BLR2054 PROTEIN"/>
    <property type="match status" value="1"/>
</dbReference>
<dbReference type="InterPro" id="IPR036397">
    <property type="entry name" value="RNaseH_sf"/>
</dbReference>
<dbReference type="PANTHER" id="PTHR47515">
    <property type="entry name" value="LOW CALCIUM RESPONSE LOCUS PROTEIN T"/>
    <property type="match status" value="1"/>
</dbReference>